<dbReference type="Pfam" id="PF01494">
    <property type="entry name" value="FAD_binding_3"/>
    <property type="match status" value="1"/>
</dbReference>
<dbReference type="SUPFAM" id="SSF51905">
    <property type="entry name" value="FAD/NAD(P)-binding domain"/>
    <property type="match status" value="1"/>
</dbReference>
<evidence type="ECO:0000256" key="1">
    <source>
        <dbReference type="ARBA" id="ARBA00023002"/>
    </source>
</evidence>
<dbReference type="Proteomes" id="UP001381003">
    <property type="component" value="Chromosome"/>
</dbReference>
<accession>A0ABZ2FJV8</accession>
<dbReference type="PROSITE" id="PS51257">
    <property type="entry name" value="PROKAR_LIPOPROTEIN"/>
    <property type="match status" value="1"/>
</dbReference>
<protein>
    <submittedName>
        <fullName evidence="4">FAD-dependent oxidoreductase</fullName>
    </submittedName>
</protein>
<dbReference type="RefSeq" id="WP_338538962.1">
    <property type="nucleotide sequence ID" value="NZ_CP104874.1"/>
</dbReference>
<evidence type="ECO:0000259" key="3">
    <source>
        <dbReference type="Pfam" id="PF01494"/>
    </source>
</evidence>
<feature type="domain" description="FAD-binding" evidence="3">
    <location>
        <begin position="5"/>
        <end position="336"/>
    </location>
</feature>
<name>A0ABZ2FJV8_9MICO</name>
<gene>
    <name evidence="4" type="ORF">N5P18_05685</name>
</gene>
<evidence type="ECO:0000256" key="2">
    <source>
        <dbReference type="ARBA" id="ARBA00023033"/>
    </source>
</evidence>
<dbReference type="InterPro" id="IPR050493">
    <property type="entry name" value="FAD-dep_Monooxygenase_BioMet"/>
</dbReference>
<keyword evidence="5" id="KW-1185">Reference proteome</keyword>
<dbReference type="InterPro" id="IPR036188">
    <property type="entry name" value="FAD/NAD-bd_sf"/>
</dbReference>
<dbReference type="EMBL" id="CP104874">
    <property type="protein sequence ID" value="WWF06362.1"/>
    <property type="molecule type" value="Genomic_DNA"/>
</dbReference>
<evidence type="ECO:0000313" key="4">
    <source>
        <dbReference type="EMBL" id="WWF06362.1"/>
    </source>
</evidence>
<dbReference type="PANTHER" id="PTHR13789">
    <property type="entry name" value="MONOOXYGENASE"/>
    <property type="match status" value="1"/>
</dbReference>
<organism evidence="4 5">
    <name type="scientific">Janibacter terrae</name>
    <dbReference type="NCBI Taxonomy" id="103817"/>
    <lineage>
        <taxon>Bacteria</taxon>
        <taxon>Bacillati</taxon>
        <taxon>Actinomycetota</taxon>
        <taxon>Actinomycetes</taxon>
        <taxon>Micrococcales</taxon>
        <taxon>Intrasporangiaceae</taxon>
        <taxon>Janibacter</taxon>
    </lineage>
</organism>
<sequence>MSRRLDILVSGAGIAGCAAAIALAEAGHDVRLVERQEEWAFASSGIFLYANALVSLEALGALDPVLAAGFVVPEGRNLYLDHLGDPIVTTYYPTADDGRIPAVVGIKRAELHRILADRLAEVGVDVELGTTIADLAEEAQGVRVVTSDGRVCSHDLVVSCEGLRSPLRQYVAPGSEVRYSGFGIWRSVHERPRDLTDKIMQMGAGTRLGIMPISEDRLYTFGTVVDPDKTWHQRADWPRLMREALAEHQGPARPLLDEVDDATDVLYTAVEEVALPLPWHRGRVVLIGDAAHASTPFMGQGGAMALEDALVLAQSLEGDDLEQALTRFGELRHPVCTYAQDVSRRVGEAGARVRDDFAEFAAGAQAAVDGFYAELDRLRTGSVV</sequence>
<evidence type="ECO:0000313" key="5">
    <source>
        <dbReference type="Proteomes" id="UP001381003"/>
    </source>
</evidence>
<dbReference type="PRINTS" id="PR00420">
    <property type="entry name" value="RNGMNOXGNASE"/>
</dbReference>
<dbReference type="InterPro" id="IPR002938">
    <property type="entry name" value="FAD-bd"/>
</dbReference>
<dbReference type="Gene3D" id="3.50.50.60">
    <property type="entry name" value="FAD/NAD(P)-binding domain"/>
    <property type="match status" value="1"/>
</dbReference>
<dbReference type="PANTHER" id="PTHR13789:SF309">
    <property type="entry name" value="PUTATIVE (AFU_ORTHOLOGUE AFUA_6G14510)-RELATED"/>
    <property type="match status" value="1"/>
</dbReference>
<reference evidence="4 5" key="1">
    <citation type="submission" date="2022-09" db="EMBL/GenBank/DDBJ databases">
        <title>Complete genome sequence of Janibacter terrae strain COS04-44, PCL-degrading bacteria isolated from oil spilled coast.</title>
        <authorList>
            <person name="Park H."/>
            <person name="Kim J.Y."/>
            <person name="An S.H."/>
            <person name="Lee C.M."/>
            <person name="Weon H.-Y."/>
        </authorList>
    </citation>
    <scope>NUCLEOTIDE SEQUENCE [LARGE SCALE GENOMIC DNA]</scope>
    <source>
        <strain evidence="4 5">COS04-44</strain>
    </source>
</reference>
<keyword evidence="2" id="KW-0503">Monooxygenase</keyword>
<keyword evidence="1" id="KW-0560">Oxidoreductase</keyword>
<dbReference type="Gene3D" id="3.30.9.10">
    <property type="entry name" value="D-Amino Acid Oxidase, subunit A, domain 2"/>
    <property type="match status" value="1"/>
</dbReference>
<proteinExistence type="predicted"/>